<dbReference type="Proteomes" id="UP001412067">
    <property type="component" value="Unassembled WGS sequence"/>
</dbReference>
<feature type="region of interest" description="Disordered" evidence="2">
    <location>
        <begin position="270"/>
        <end position="311"/>
    </location>
</feature>
<comment type="caution">
    <text evidence="4">The sequence shown here is derived from an EMBL/GenBank/DDBJ whole genome shotgun (WGS) entry which is preliminary data.</text>
</comment>
<feature type="compositionally biased region" description="Pro residues" evidence="2">
    <location>
        <begin position="729"/>
        <end position="740"/>
    </location>
</feature>
<keyword evidence="1" id="KW-0862">Zinc</keyword>
<evidence type="ECO:0000313" key="4">
    <source>
        <dbReference type="EMBL" id="KAK8963879.1"/>
    </source>
</evidence>
<feature type="compositionally biased region" description="Basic and acidic residues" evidence="2">
    <location>
        <begin position="280"/>
        <end position="297"/>
    </location>
</feature>
<feature type="compositionally biased region" description="Basic and acidic residues" evidence="2">
    <location>
        <begin position="494"/>
        <end position="514"/>
    </location>
</feature>
<organism evidence="4 5">
    <name type="scientific">Platanthera guangdongensis</name>
    <dbReference type="NCBI Taxonomy" id="2320717"/>
    <lineage>
        <taxon>Eukaryota</taxon>
        <taxon>Viridiplantae</taxon>
        <taxon>Streptophyta</taxon>
        <taxon>Embryophyta</taxon>
        <taxon>Tracheophyta</taxon>
        <taxon>Spermatophyta</taxon>
        <taxon>Magnoliopsida</taxon>
        <taxon>Liliopsida</taxon>
        <taxon>Asparagales</taxon>
        <taxon>Orchidaceae</taxon>
        <taxon>Orchidoideae</taxon>
        <taxon>Orchideae</taxon>
        <taxon>Orchidinae</taxon>
        <taxon>Platanthera</taxon>
    </lineage>
</organism>
<reference evidence="4 5" key="1">
    <citation type="journal article" date="2022" name="Nat. Plants">
        <title>Genomes of leafy and leafless Platanthera orchids illuminate the evolution of mycoheterotrophy.</title>
        <authorList>
            <person name="Li M.H."/>
            <person name="Liu K.W."/>
            <person name="Li Z."/>
            <person name="Lu H.C."/>
            <person name="Ye Q.L."/>
            <person name="Zhang D."/>
            <person name="Wang J.Y."/>
            <person name="Li Y.F."/>
            <person name="Zhong Z.M."/>
            <person name="Liu X."/>
            <person name="Yu X."/>
            <person name="Liu D.K."/>
            <person name="Tu X.D."/>
            <person name="Liu B."/>
            <person name="Hao Y."/>
            <person name="Liao X.Y."/>
            <person name="Jiang Y.T."/>
            <person name="Sun W.H."/>
            <person name="Chen J."/>
            <person name="Chen Y.Q."/>
            <person name="Ai Y."/>
            <person name="Zhai J.W."/>
            <person name="Wu S.S."/>
            <person name="Zhou Z."/>
            <person name="Hsiao Y.Y."/>
            <person name="Wu W.L."/>
            <person name="Chen Y.Y."/>
            <person name="Lin Y.F."/>
            <person name="Hsu J.L."/>
            <person name="Li C.Y."/>
            <person name="Wang Z.W."/>
            <person name="Zhao X."/>
            <person name="Zhong W.Y."/>
            <person name="Ma X.K."/>
            <person name="Ma L."/>
            <person name="Huang J."/>
            <person name="Chen G.Z."/>
            <person name="Huang M.Z."/>
            <person name="Huang L."/>
            <person name="Peng D.H."/>
            <person name="Luo Y.B."/>
            <person name="Zou S.Q."/>
            <person name="Chen S.P."/>
            <person name="Lan S."/>
            <person name="Tsai W.C."/>
            <person name="Van de Peer Y."/>
            <person name="Liu Z.J."/>
        </authorList>
    </citation>
    <scope>NUCLEOTIDE SEQUENCE [LARGE SCALE GENOMIC DNA]</scope>
    <source>
        <strain evidence="4">Lor288</strain>
    </source>
</reference>
<feature type="compositionally biased region" description="Basic and acidic residues" evidence="2">
    <location>
        <begin position="521"/>
        <end position="554"/>
    </location>
</feature>
<feature type="region of interest" description="Disordered" evidence="2">
    <location>
        <begin position="478"/>
        <end position="575"/>
    </location>
</feature>
<name>A0ABR2MJM5_9ASPA</name>
<evidence type="ECO:0000259" key="3">
    <source>
        <dbReference type="PROSITE" id="PS50089"/>
    </source>
</evidence>
<evidence type="ECO:0000256" key="2">
    <source>
        <dbReference type="SAM" id="MobiDB-lite"/>
    </source>
</evidence>
<feature type="region of interest" description="Disordered" evidence="2">
    <location>
        <begin position="237"/>
        <end position="257"/>
    </location>
</feature>
<dbReference type="PANTHER" id="PTHR46519:SF2">
    <property type="entry name" value="RING_U-BOX SUPERFAMILY PROTEIN"/>
    <property type="match status" value="1"/>
</dbReference>
<dbReference type="PANTHER" id="PTHR46519">
    <property type="entry name" value="RING/U-BOX SUPERFAMILY PROTEIN"/>
    <property type="match status" value="1"/>
</dbReference>
<feature type="compositionally biased region" description="Acidic residues" evidence="2">
    <location>
        <begin position="648"/>
        <end position="663"/>
    </location>
</feature>
<feature type="region of interest" description="Disordered" evidence="2">
    <location>
        <begin position="177"/>
        <end position="221"/>
    </location>
</feature>
<protein>
    <recommendedName>
        <fullName evidence="3">RING-type domain-containing protein</fullName>
    </recommendedName>
</protein>
<feature type="compositionally biased region" description="Basic and acidic residues" evidence="2">
    <location>
        <begin position="711"/>
        <end position="721"/>
    </location>
</feature>
<dbReference type="Pfam" id="PF13920">
    <property type="entry name" value="zf-C3HC4_3"/>
    <property type="match status" value="1"/>
</dbReference>
<dbReference type="InterPro" id="IPR001841">
    <property type="entry name" value="Znf_RING"/>
</dbReference>
<feature type="region of interest" description="Disordered" evidence="2">
    <location>
        <begin position="711"/>
        <end position="740"/>
    </location>
</feature>
<dbReference type="InterPro" id="IPR013083">
    <property type="entry name" value="Znf_RING/FYVE/PHD"/>
</dbReference>
<feature type="compositionally biased region" description="Polar residues" evidence="2">
    <location>
        <begin position="418"/>
        <end position="446"/>
    </location>
</feature>
<dbReference type="CDD" id="cd16647">
    <property type="entry name" value="mRING-HC-C3HC5_NEU1"/>
    <property type="match status" value="1"/>
</dbReference>
<dbReference type="EMBL" id="JBBWWR010000007">
    <property type="protein sequence ID" value="KAK8963879.1"/>
    <property type="molecule type" value="Genomic_DNA"/>
</dbReference>
<keyword evidence="1" id="KW-0863">Zinc-finger</keyword>
<keyword evidence="5" id="KW-1185">Reference proteome</keyword>
<dbReference type="PROSITE" id="PS50089">
    <property type="entry name" value="ZF_RING_2"/>
    <property type="match status" value="1"/>
</dbReference>
<feature type="region of interest" description="Disordered" evidence="2">
    <location>
        <begin position="418"/>
        <end position="453"/>
    </location>
</feature>
<accession>A0ABR2MJM5</accession>
<feature type="domain" description="RING-type" evidence="3">
    <location>
        <begin position="838"/>
        <end position="877"/>
    </location>
</feature>
<feature type="compositionally biased region" description="Pro residues" evidence="2">
    <location>
        <begin position="675"/>
        <end position="690"/>
    </location>
</feature>
<feature type="region of interest" description="Disordered" evidence="2">
    <location>
        <begin position="646"/>
        <end position="694"/>
    </location>
</feature>
<dbReference type="Gene3D" id="3.30.40.10">
    <property type="entry name" value="Zinc/RING finger domain, C3HC4 (zinc finger)"/>
    <property type="match status" value="1"/>
</dbReference>
<keyword evidence="1" id="KW-0479">Metal-binding</keyword>
<feature type="compositionally biased region" description="Polar residues" evidence="2">
    <location>
        <begin position="555"/>
        <end position="569"/>
    </location>
</feature>
<gene>
    <name evidence="4" type="ORF">KSP40_PGU008622</name>
</gene>
<evidence type="ECO:0000256" key="1">
    <source>
        <dbReference type="PROSITE-ProRule" id="PRU00175"/>
    </source>
</evidence>
<sequence length="890" mass="102240">MPDFRHKREDADIDFVVRGSLDGCFSSCSSSRGGGDLEDDDLSDEDGPNLLARRCRRSALAGNDIAESSAAARRQSRILSRWVARHAEEMITTIERRNRESELMDLAGLHTVSTLDSSFLRESRRSPSSVERPVAARASAILQRWRELEDMSGARERRNSAVVDRIRLDRIVSTESDDNGYSQWDRMQLVSNNRDDNMEDEVDRRSSREQSPELGDGERERVRQIVRGWMAEERMPDLRASDLSPRNDSSGSEWLGENERERVRLVREWVQMSSQQRDSPASRREEADGNRNRDDSAINHQEGPAAQVRRSSLRLRGRQARLDLISRMAMERQRELQGLSEARAVSGFPYRSRIRSLLRGRFLRNGSTTIEDRRPISFAARELGQLRQGHPVSSLRGGFHFRPPNLDVIQQIGQDENISSHNASDSRSVRSDSTNEVELSSYNHNQSETRIDTNEHQMHQMTDATPLERNRSLDDMEWHESTNQAEVWPEEDLEHARREWQQSAEDRLSEWHGEVEEESDGNWHENADQDWFHRTPEDNVDGHLPESDDWHDNDSQATAENSLTEPSNPSHDHFDVPIRRVNRFVPSDEETVYSTELTELLSRRSVSNLLHSGFREHLDQLIRSYVERQGRAPLDWDLQHTSPTFASVEEDLDEPIEDLDEQRDDPRDGRQPTAIRPPAPIPSPPVPPRQPLWHSVLPHNRWNRQNIHLDQQRDDPRDGRHPTAVRPPAQIPSPPVPPRQPLWHSVLPHNSWNRRSMHRTDIEWDSIGDLRADLTKLQQGMSNMQRMLEACMDMQLELQRSVRQEVSAALNRSLGEEGLCEEWSGDGSKWTNVKNGTCCVCCDGHIDSLLYRCGHMCTCSKCANELVRSGGKCPLCRAPILEVVRAYSIL</sequence>
<feature type="compositionally biased region" description="Basic and acidic residues" evidence="2">
    <location>
        <begin position="202"/>
        <end position="221"/>
    </location>
</feature>
<proteinExistence type="predicted"/>
<evidence type="ECO:0000313" key="5">
    <source>
        <dbReference type="Proteomes" id="UP001412067"/>
    </source>
</evidence>
<dbReference type="SUPFAM" id="SSF57850">
    <property type="entry name" value="RING/U-box"/>
    <property type="match status" value="1"/>
</dbReference>